<dbReference type="InterPro" id="IPR025196">
    <property type="entry name" value="DUF4126"/>
</dbReference>
<dbReference type="AlphaFoldDB" id="A0A2S4N761"/>
<evidence type="ECO:0000313" key="4">
    <source>
        <dbReference type="Proteomes" id="UP000237056"/>
    </source>
</evidence>
<comment type="caution">
    <text evidence="3">The sequence shown here is derived from an EMBL/GenBank/DDBJ whole genome shotgun (WGS) entry which is preliminary data.</text>
</comment>
<dbReference type="EMBL" id="PQNY01000013">
    <property type="protein sequence ID" value="POS01193.1"/>
    <property type="molecule type" value="Genomic_DNA"/>
</dbReference>
<sequence length="188" mass="19797">MNIDVLISICIGIGLASSTGFRVFLPLFLLSIASHFHFISLTDSLSWLGNPISVVVFGVAMLVEIVAYYIPFVDNLLDTMAVPLATIAGFLVMFATSVHLDPTLATIISLIAGSGTAAAVQSFTTVTRLGSSVKTGGLANPIVTTTETGSALALSSLSIFLPIVAGVVVVILLFVLVLFYKYLKRKLS</sequence>
<dbReference type="OrthoDB" id="288613at2"/>
<feature type="transmembrane region" description="Helical" evidence="1">
    <location>
        <begin position="45"/>
        <end position="70"/>
    </location>
</feature>
<accession>A0A2S4N761</accession>
<keyword evidence="1" id="KW-1133">Transmembrane helix</keyword>
<keyword evidence="1" id="KW-0472">Membrane</keyword>
<keyword evidence="1" id="KW-0812">Transmembrane</keyword>
<feature type="transmembrane region" description="Helical" evidence="1">
    <location>
        <begin position="159"/>
        <end position="180"/>
    </location>
</feature>
<feature type="transmembrane region" description="Helical" evidence="1">
    <location>
        <begin position="76"/>
        <end position="96"/>
    </location>
</feature>
<name>A0A2S4N761_9FLAO</name>
<protein>
    <submittedName>
        <fullName evidence="3">Uncharacterized protein DUF4126</fullName>
    </submittedName>
</protein>
<dbReference type="Pfam" id="PF13548">
    <property type="entry name" value="DUF4126"/>
    <property type="match status" value="1"/>
</dbReference>
<dbReference type="Proteomes" id="UP000237056">
    <property type="component" value="Unassembled WGS sequence"/>
</dbReference>
<evidence type="ECO:0000259" key="2">
    <source>
        <dbReference type="Pfam" id="PF13548"/>
    </source>
</evidence>
<gene>
    <name evidence="3" type="ORF">Q361_11375</name>
</gene>
<dbReference type="RefSeq" id="WP_103726682.1">
    <property type="nucleotide sequence ID" value="NZ_PQNY01000013.1"/>
</dbReference>
<reference evidence="3 4" key="1">
    <citation type="submission" date="2018-01" db="EMBL/GenBank/DDBJ databases">
        <title>Genomic Encyclopedia of Type Strains, Phase I: the one thousand microbial genomes (KMG-I) project.</title>
        <authorList>
            <person name="Goeker M."/>
        </authorList>
    </citation>
    <scope>NUCLEOTIDE SEQUENCE [LARGE SCALE GENOMIC DNA]</scope>
    <source>
        <strain evidence="3 4">DSM 17960</strain>
    </source>
</reference>
<evidence type="ECO:0000256" key="1">
    <source>
        <dbReference type="SAM" id="Phobius"/>
    </source>
</evidence>
<keyword evidence="4" id="KW-1185">Reference proteome</keyword>
<evidence type="ECO:0000313" key="3">
    <source>
        <dbReference type="EMBL" id="POS01193.1"/>
    </source>
</evidence>
<feature type="transmembrane region" description="Helical" evidence="1">
    <location>
        <begin position="6"/>
        <end position="33"/>
    </location>
</feature>
<proteinExistence type="predicted"/>
<organism evidence="3 4">
    <name type="scientific">Flavobacterium croceum DSM 17960</name>
    <dbReference type="NCBI Taxonomy" id="1121886"/>
    <lineage>
        <taxon>Bacteria</taxon>
        <taxon>Pseudomonadati</taxon>
        <taxon>Bacteroidota</taxon>
        <taxon>Flavobacteriia</taxon>
        <taxon>Flavobacteriales</taxon>
        <taxon>Flavobacteriaceae</taxon>
        <taxon>Flavobacterium</taxon>
    </lineage>
</organism>
<feature type="domain" description="DUF4126" evidence="2">
    <location>
        <begin position="9"/>
        <end position="180"/>
    </location>
</feature>